<feature type="compositionally biased region" description="Acidic residues" evidence="1">
    <location>
        <begin position="196"/>
        <end position="205"/>
    </location>
</feature>
<dbReference type="PANTHER" id="PTHR21450:SF7">
    <property type="entry name" value="DNA LIGASE (DUF630 AND DUF632)"/>
    <property type="match status" value="1"/>
</dbReference>
<dbReference type="Pfam" id="PF04783">
    <property type="entry name" value="DUF630"/>
    <property type="match status" value="1"/>
</dbReference>
<feature type="compositionally biased region" description="Acidic residues" evidence="1">
    <location>
        <begin position="129"/>
        <end position="141"/>
    </location>
</feature>
<dbReference type="InterPro" id="IPR006867">
    <property type="entry name" value="DUF632"/>
</dbReference>
<evidence type="ECO:0000313" key="4">
    <source>
        <dbReference type="EMBL" id="ABR18011.1"/>
    </source>
</evidence>
<feature type="domain" description="DUF630" evidence="3">
    <location>
        <begin position="1"/>
        <end position="59"/>
    </location>
</feature>
<accession>B8LQT1</accession>
<feature type="compositionally biased region" description="Pro residues" evidence="1">
    <location>
        <begin position="78"/>
        <end position="94"/>
    </location>
</feature>
<feature type="compositionally biased region" description="Low complexity" evidence="1">
    <location>
        <begin position="96"/>
        <end position="107"/>
    </location>
</feature>
<feature type="region of interest" description="Disordered" evidence="1">
    <location>
        <begin position="52"/>
        <end position="229"/>
    </location>
</feature>
<name>B8LQT1_PICSI</name>
<protein>
    <recommendedName>
        <fullName evidence="5">DUF632 domain-containing protein</fullName>
    </recommendedName>
</protein>
<evidence type="ECO:0000259" key="3">
    <source>
        <dbReference type="Pfam" id="PF04783"/>
    </source>
</evidence>
<feature type="compositionally biased region" description="Basic and acidic residues" evidence="1">
    <location>
        <begin position="114"/>
        <end position="124"/>
    </location>
</feature>
<feature type="domain" description="DUF632" evidence="2">
    <location>
        <begin position="272"/>
        <end position="576"/>
    </location>
</feature>
<sequence length="724" mass="81961">MGCSQSKIENEESVVRCKERKQLMKESVAARNAFAAAHSAYITLLKNTGAALNDYGQGESTESPSHGLLPVSQIFGDPLPPAPPLPPQPPPRPPGSLSRSTLERSTSAPVIAFHNDEQPAEENKNPIPEGEEDEEDDEEEHAVEVSEAVISPHPPPPPPPPSNDAPPPPPPTQQSSWEFFDYNNTNNYYEHRPSVDEPEPPDQDQDQQNSLSHDEAATDTDTDSDSYNKHPIKELEKSALVVDNKIAEKAGNDMQLSVAPNRVGGRGSGKHLLQVLQDIDDQFLVASESGLAVSKMLEANRLHYHSNFADNKGTINHSEQVMRVITWNRSFKGPHGLEDGNDDMQGKEKETHASVLDKLLAWENKLYDEVKAGELMKIEYQKKIASLNKQKKRGRNSEALEKTKAAVKYLHTRYMVDFQAMDSTSSEIQRLRDEQLYPNLVELVEGMEKMWKSMYDCHRRQEEIVKDLRFDNSNAPDETTKQHHDRTYQLYNVANEWHAQSEKLFIHQKQYIGALNNWLRLNLIPIESNLKEKVSSPPKAFVPPIHELLQVWHSTLDQLPYAVALQGLKSFAAIINRIFTQQQEELKKKKNYEDAQAELERKRKAFNEWALRNPPENKGSEESAGGQTENRSSEENAGVQTEINNKDPSMERRHALILLEKRVHEEGVKHKNSCKLTRDLSLKSLETGLPALFQALVGLSRNCFETYKELHTITLKYNSLENDQ</sequence>
<feature type="compositionally biased region" description="Polar residues" evidence="1">
    <location>
        <begin position="173"/>
        <end position="188"/>
    </location>
</feature>
<feature type="region of interest" description="Disordered" evidence="1">
    <location>
        <begin position="606"/>
        <end position="651"/>
    </location>
</feature>
<dbReference type="PANTHER" id="PTHR21450">
    <property type="entry name" value="PROTEIN ALTERED PHOSPHATE STARVATION RESPONSE 1"/>
    <property type="match status" value="1"/>
</dbReference>
<organism evidence="4">
    <name type="scientific">Picea sitchensis</name>
    <name type="common">Sitka spruce</name>
    <name type="synonym">Pinus sitchensis</name>
    <dbReference type="NCBI Taxonomy" id="3332"/>
    <lineage>
        <taxon>Eukaryota</taxon>
        <taxon>Viridiplantae</taxon>
        <taxon>Streptophyta</taxon>
        <taxon>Embryophyta</taxon>
        <taxon>Tracheophyta</taxon>
        <taxon>Spermatophyta</taxon>
        <taxon>Pinopsida</taxon>
        <taxon>Pinidae</taxon>
        <taxon>Conifers I</taxon>
        <taxon>Pinales</taxon>
        <taxon>Pinaceae</taxon>
        <taxon>Picea</taxon>
    </lineage>
</organism>
<reference evidence="4" key="1">
    <citation type="submission" date="2007-06" db="EMBL/GenBank/DDBJ databases">
        <title>Full length cDNA sequences from Sitka Spruce (Picea sitchensis).</title>
        <authorList>
            <person name="Ralph S.G."/>
            <person name="Chun H.E."/>
            <person name="Liao N."/>
            <person name="Ali J."/>
            <person name="Reid K."/>
            <person name="Kolosova N."/>
            <person name="Cooper N."/>
            <person name="Cullis C."/>
            <person name="Jancsik S."/>
            <person name="Moore R."/>
            <person name="Mayo M."/>
            <person name="Wagner S."/>
            <person name="Holt R.A."/>
            <person name="Jones S.J.M."/>
            <person name="Marra M.A."/>
            <person name="Ritland C.E."/>
            <person name="Ritland K."/>
            <person name="Bohlmann J."/>
        </authorList>
    </citation>
    <scope>NUCLEOTIDE SEQUENCE</scope>
    <source>
        <tissue evidence="4">Bark</tissue>
    </source>
</reference>
<dbReference type="InterPro" id="IPR006868">
    <property type="entry name" value="DUF630"/>
</dbReference>
<proteinExistence type="evidence at transcript level"/>
<dbReference type="EMBL" id="EF678243">
    <property type="protein sequence ID" value="ABR18011.1"/>
    <property type="molecule type" value="mRNA"/>
</dbReference>
<evidence type="ECO:0000259" key="2">
    <source>
        <dbReference type="Pfam" id="PF04782"/>
    </source>
</evidence>
<evidence type="ECO:0000256" key="1">
    <source>
        <dbReference type="SAM" id="MobiDB-lite"/>
    </source>
</evidence>
<evidence type="ECO:0008006" key="5">
    <source>
        <dbReference type="Google" id="ProtNLM"/>
    </source>
</evidence>
<feature type="compositionally biased region" description="Pro residues" evidence="1">
    <location>
        <begin position="152"/>
        <end position="172"/>
    </location>
</feature>
<dbReference type="Pfam" id="PF04782">
    <property type="entry name" value="DUF632"/>
    <property type="match status" value="1"/>
</dbReference>
<dbReference type="AlphaFoldDB" id="B8LQT1"/>